<feature type="domain" description="Response regulatory" evidence="3">
    <location>
        <begin position="146"/>
        <end position="264"/>
    </location>
</feature>
<dbReference type="Gene3D" id="3.40.50.2300">
    <property type="match status" value="2"/>
</dbReference>
<gene>
    <name evidence="4" type="ORF">RM544_00440</name>
</gene>
<organism evidence="4 5">
    <name type="scientific">Brumicola blandensis</name>
    <dbReference type="NCBI Taxonomy" id="3075611"/>
    <lineage>
        <taxon>Bacteria</taxon>
        <taxon>Pseudomonadati</taxon>
        <taxon>Pseudomonadota</taxon>
        <taxon>Gammaproteobacteria</taxon>
        <taxon>Alteromonadales</taxon>
        <taxon>Alteromonadaceae</taxon>
        <taxon>Brumicola</taxon>
    </lineage>
</organism>
<comment type="caution">
    <text evidence="2">Lacks conserved residue(s) required for the propagation of feature annotation.</text>
</comment>
<dbReference type="InterPro" id="IPR011006">
    <property type="entry name" value="CheY-like_superfamily"/>
</dbReference>
<keyword evidence="1 2" id="KW-0597">Phosphoprotein</keyword>
<dbReference type="InterPro" id="IPR001789">
    <property type="entry name" value="Sig_transdc_resp-reg_receiver"/>
</dbReference>
<dbReference type="PROSITE" id="PS50110">
    <property type="entry name" value="RESPONSE_REGULATORY"/>
    <property type="match status" value="2"/>
</dbReference>
<feature type="domain" description="Response regulatory" evidence="3">
    <location>
        <begin position="10"/>
        <end position="127"/>
    </location>
</feature>
<evidence type="ECO:0000313" key="4">
    <source>
        <dbReference type="EMBL" id="MDT0581000.1"/>
    </source>
</evidence>
<reference evidence="4 5" key="1">
    <citation type="submission" date="2023-09" db="EMBL/GenBank/DDBJ databases">
        <authorList>
            <person name="Rey-Velasco X."/>
        </authorList>
    </citation>
    <scope>NUCLEOTIDE SEQUENCE [LARGE SCALE GENOMIC DNA]</scope>
    <source>
        <strain evidence="4 5">W409</strain>
    </source>
</reference>
<dbReference type="PANTHER" id="PTHR44591">
    <property type="entry name" value="STRESS RESPONSE REGULATOR PROTEIN 1"/>
    <property type="match status" value="1"/>
</dbReference>
<evidence type="ECO:0000259" key="3">
    <source>
        <dbReference type="PROSITE" id="PS50110"/>
    </source>
</evidence>
<keyword evidence="5" id="KW-1185">Reference proteome</keyword>
<sequence length="269" mass="29651">MHKLSISDLHIILVEPSDTQSKIIKTLLLGEDVQTVDVVKTVSEAKAAISAHGADIVVSTMYLADGNGLDIIKFIKQDESTASIPFMLVSSENSLSKLDEFKQAGVAAILPKPFEPIHLSRGLNASLQLINTDELNLNFFDVQDVRVLVVDDSRLARNHIRRVLEGMGLSKLKEAENGAHALTMLKDHEFDLVVTDYNMPEMDGRELSEFIRFNPATTHIPIIMVTSESSSSPHMANIQQTGVNALCDKPFESDEVKAMLIRLLDSEGE</sequence>
<protein>
    <submittedName>
        <fullName evidence="4">Response regulator</fullName>
    </submittedName>
</protein>
<dbReference type="SMART" id="SM00448">
    <property type="entry name" value="REC"/>
    <property type="match status" value="2"/>
</dbReference>
<dbReference type="SUPFAM" id="SSF52172">
    <property type="entry name" value="CheY-like"/>
    <property type="match status" value="2"/>
</dbReference>
<dbReference type="Proteomes" id="UP001249020">
    <property type="component" value="Unassembled WGS sequence"/>
</dbReference>
<name>A0AAW8QWI5_9ALTE</name>
<dbReference type="GO" id="GO:0000160">
    <property type="term" value="P:phosphorelay signal transduction system"/>
    <property type="evidence" value="ECO:0007669"/>
    <property type="project" value="InterPro"/>
</dbReference>
<proteinExistence type="predicted"/>
<accession>A0AAW8QWI5</accession>
<evidence type="ECO:0000313" key="5">
    <source>
        <dbReference type="Proteomes" id="UP001249020"/>
    </source>
</evidence>
<dbReference type="AlphaFoldDB" id="A0AAW8QWI5"/>
<dbReference type="RefSeq" id="WP_311359815.1">
    <property type="nucleotide sequence ID" value="NZ_JAVRIE010000001.1"/>
</dbReference>
<dbReference type="Pfam" id="PF00072">
    <property type="entry name" value="Response_reg"/>
    <property type="match status" value="2"/>
</dbReference>
<dbReference type="EMBL" id="JAVRIE010000001">
    <property type="protein sequence ID" value="MDT0581000.1"/>
    <property type="molecule type" value="Genomic_DNA"/>
</dbReference>
<comment type="caution">
    <text evidence="4">The sequence shown here is derived from an EMBL/GenBank/DDBJ whole genome shotgun (WGS) entry which is preliminary data.</text>
</comment>
<dbReference type="PANTHER" id="PTHR44591:SF3">
    <property type="entry name" value="RESPONSE REGULATORY DOMAIN-CONTAINING PROTEIN"/>
    <property type="match status" value="1"/>
</dbReference>
<dbReference type="CDD" id="cd06223">
    <property type="entry name" value="PRTases_typeI"/>
    <property type="match status" value="1"/>
</dbReference>
<evidence type="ECO:0000256" key="2">
    <source>
        <dbReference type="PROSITE-ProRule" id="PRU00169"/>
    </source>
</evidence>
<dbReference type="InterPro" id="IPR000836">
    <property type="entry name" value="PRTase_dom"/>
</dbReference>
<feature type="modified residue" description="4-aspartylphosphate" evidence="2">
    <location>
        <position position="196"/>
    </location>
</feature>
<evidence type="ECO:0000256" key="1">
    <source>
        <dbReference type="ARBA" id="ARBA00022553"/>
    </source>
</evidence>
<dbReference type="InterPro" id="IPR050595">
    <property type="entry name" value="Bact_response_regulator"/>
</dbReference>